<comment type="subcellular location">
    <subcellularLocation>
        <location evidence="1">Cell membrane</location>
        <topology evidence="1">Single-pass type II membrane protein</topology>
    </subcellularLocation>
</comment>
<name>A0A2P6ARF9_9GAMM</name>
<keyword evidence="3" id="KW-0812">Transmembrane</keyword>
<evidence type="ECO:0000313" key="11">
    <source>
        <dbReference type="Proteomes" id="UP000243900"/>
    </source>
</evidence>
<dbReference type="SUPFAM" id="SSF48452">
    <property type="entry name" value="TPR-like"/>
    <property type="match status" value="1"/>
</dbReference>
<keyword evidence="2" id="KW-1003">Cell membrane</keyword>
<feature type="non-terminal residue" evidence="10">
    <location>
        <position position="1"/>
    </location>
</feature>
<evidence type="ECO:0000259" key="9">
    <source>
        <dbReference type="Pfam" id="PF09976"/>
    </source>
</evidence>
<dbReference type="GO" id="GO:0044877">
    <property type="term" value="F:protein-containing complex binding"/>
    <property type="evidence" value="ECO:0007669"/>
    <property type="project" value="InterPro"/>
</dbReference>
<evidence type="ECO:0000256" key="3">
    <source>
        <dbReference type="ARBA" id="ARBA00022692"/>
    </source>
</evidence>
<evidence type="ECO:0000313" key="10">
    <source>
        <dbReference type="EMBL" id="PQA37348.1"/>
    </source>
</evidence>
<dbReference type="RefSeq" id="WP_146089273.1">
    <property type="nucleotide sequence ID" value="NZ_PTQZ01000186.1"/>
</dbReference>
<evidence type="ECO:0000256" key="7">
    <source>
        <dbReference type="ARBA" id="ARBA00024197"/>
    </source>
</evidence>
<gene>
    <name evidence="10" type="ORF">C5O18_07515</name>
</gene>
<dbReference type="InterPro" id="IPR011990">
    <property type="entry name" value="TPR-like_helical_dom_sf"/>
</dbReference>
<evidence type="ECO:0000256" key="8">
    <source>
        <dbReference type="ARBA" id="ARBA00024235"/>
    </source>
</evidence>
<dbReference type="EMBL" id="PTQZ01000186">
    <property type="protein sequence ID" value="PQA37348.1"/>
    <property type="molecule type" value="Genomic_DNA"/>
</dbReference>
<comment type="caution">
    <text evidence="10">The sequence shown here is derived from an EMBL/GenBank/DDBJ whole genome shotgun (WGS) entry which is preliminary data.</text>
</comment>
<dbReference type="OrthoDB" id="9789675at2"/>
<sequence>PYATDAALLLAKRAVEAGDLAEAEKQLRWVLDNGAPDETEHLVRTRLARVLAAQKKPDAALAELDQVKDASLAPLVDEIRGDIHLAKGDLARAAAAYKAADAALAGRDEARPLLALKLAEVGLEPAPRKSDEAAAAEKGAL</sequence>
<evidence type="ECO:0000256" key="5">
    <source>
        <dbReference type="ARBA" id="ARBA00023136"/>
    </source>
</evidence>
<accession>A0A2P6ARF9</accession>
<dbReference type="AlphaFoldDB" id="A0A2P6ARF9"/>
<dbReference type="PANTHER" id="PTHR38035">
    <property type="entry name" value="UPF0070 PROTEIN YFGM"/>
    <property type="match status" value="1"/>
</dbReference>
<dbReference type="GO" id="GO:0005886">
    <property type="term" value="C:plasma membrane"/>
    <property type="evidence" value="ECO:0007669"/>
    <property type="project" value="UniProtKB-SubCell"/>
</dbReference>
<evidence type="ECO:0000256" key="1">
    <source>
        <dbReference type="ARBA" id="ARBA00004401"/>
    </source>
</evidence>
<dbReference type="PANTHER" id="PTHR38035:SF1">
    <property type="entry name" value="ANCILLARY SECYEG TRANSLOCON SUBUNIT"/>
    <property type="match status" value="1"/>
</dbReference>
<evidence type="ECO:0000256" key="2">
    <source>
        <dbReference type="ARBA" id="ARBA00022475"/>
    </source>
</evidence>
<reference evidence="11" key="1">
    <citation type="submission" date="2018-02" db="EMBL/GenBank/DDBJ databases">
        <title>Genome sequencing of Solimonas sp. HR-BB.</title>
        <authorList>
            <person name="Lee Y."/>
            <person name="Jeon C.O."/>
        </authorList>
    </citation>
    <scope>NUCLEOTIDE SEQUENCE [LARGE SCALE GENOMIC DNA]</scope>
    <source>
        <strain evidence="11">HR-E</strain>
    </source>
</reference>
<keyword evidence="6" id="KW-0143">Chaperone</keyword>
<dbReference type="Pfam" id="PF09976">
    <property type="entry name" value="TPR_21"/>
    <property type="match status" value="1"/>
</dbReference>
<proteinExistence type="inferred from homology"/>
<dbReference type="InterPro" id="IPR018704">
    <property type="entry name" value="SecYEG/CpoB_TPR"/>
</dbReference>
<evidence type="ECO:0000256" key="4">
    <source>
        <dbReference type="ARBA" id="ARBA00022989"/>
    </source>
</evidence>
<evidence type="ECO:0000256" key="6">
    <source>
        <dbReference type="ARBA" id="ARBA00023186"/>
    </source>
</evidence>
<keyword evidence="4" id="KW-1133">Transmembrane helix</keyword>
<dbReference type="Proteomes" id="UP000243900">
    <property type="component" value="Unassembled WGS sequence"/>
</dbReference>
<dbReference type="Gene3D" id="1.25.40.10">
    <property type="entry name" value="Tetratricopeptide repeat domain"/>
    <property type="match status" value="1"/>
</dbReference>
<dbReference type="InterPro" id="IPR026039">
    <property type="entry name" value="YfgM"/>
</dbReference>
<comment type="similarity">
    <text evidence="7">Belongs to the YfgM family.</text>
</comment>
<feature type="domain" description="Ancillary SecYEG translocon subunit/Cell division coordinator CpoB TPR" evidence="9">
    <location>
        <begin position="1"/>
        <end position="121"/>
    </location>
</feature>
<protein>
    <recommendedName>
        <fullName evidence="8">Ancillary SecYEG translocon subunit</fullName>
    </recommendedName>
</protein>
<keyword evidence="11" id="KW-1185">Reference proteome</keyword>
<keyword evidence="5" id="KW-0472">Membrane</keyword>
<organism evidence="10 11">
    <name type="scientific">Amnimonas aquatica</name>
    <dbReference type="NCBI Taxonomy" id="2094561"/>
    <lineage>
        <taxon>Bacteria</taxon>
        <taxon>Pseudomonadati</taxon>
        <taxon>Pseudomonadota</taxon>
        <taxon>Gammaproteobacteria</taxon>
        <taxon>Moraxellales</taxon>
        <taxon>Moraxellaceae</taxon>
        <taxon>Amnimonas</taxon>
    </lineage>
</organism>